<dbReference type="Proteomes" id="UP001153954">
    <property type="component" value="Unassembled WGS sequence"/>
</dbReference>
<keyword evidence="1" id="KW-0479">Metal-binding</keyword>
<feature type="domain" description="C2H2-type" evidence="6">
    <location>
        <begin position="195"/>
        <end position="222"/>
    </location>
</feature>
<dbReference type="GO" id="GO:0008270">
    <property type="term" value="F:zinc ion binding"/>
    <property type="evidence" value="ECO:0007669"/>
    <property type="project" value="UniProtKB-KW"/>
</dbReference>
<dbReference type="EMBL" id="CAKOGL010000001">
    <property type="protein sequence ID" value="CAH2083292.1"/>
    <property type="molecule type" value="Genomic_DNA"/>
</dbReference>
<name>A0AAU9T6W3_EUPED</name>
<dbReference type="Gene3D" id="3.30.160.60">
    <property type="entry name" value="Classic Zinc Finger"/>
    <property type="match status" value="2"/>
</dbReference>
<accession>A0AAU9T6W3</accession>
<keyword evidence="2" id="KW-0677">Repeat</keyword>
<dbReference type="InterPro" id="IPR013087">
    <property type="entry name" value="Znf_C2H2_type"/>
</dbReference>
<dbReference type="PROSITE" id="PS50157">
    <property type="entry name" value="ZINC_FINGER_C2H2_2"/>
    <property type="match status" value="2"/>
</dbReference>
<dbReference type="SUPFAM" id="SSF57667">
    <property type="entry name" value="beta-beta-alpha zinc fingers"/>
    <property type="match status" value="2"/>
</dbReference>
<keyword evidence="3 5" id="KW-0863">Zinc-finger</keyword>
<dbReference type="AlphaFoldDB" id="A0AAU9T6W3"/>
<evidence type="ECO:0000256" key="3">
    <source>
        <dbReference type="ARBA" id="ARBA00022771"/>
    </source>
</evidence>
<dbReference type="GO" id="GO:0000981">
    <property type="term" value="F:DNA-binding transcription factor activity, RNA polymerase II-specific"/>
    <property type="evidence" value="ECO:0007669"/>
    <property type="project" value="TreeGrafter"/>
</dbReference>
<gene>
    <name evidence="7" type="ORF">EEDITHA_LOCUS33</name>
</gene>
<keyword evidence="8" id="KW-1185">Reference proteome</keyword>
<evidence type="ECO:0000256" key="1">
    <source>
        <dbReference type="ARBA" id="ARBA00022723"/>
    </source>
</evidence>
<organism evidence="7 8">
    <name type="scientific">Euphydryas editha</name>
    <name type="common">Edith's checkerspot</name>
    <dbReference type="NCBI Taxonomy" id="104508"/>
    <lineage>
        <taxon>Eukaryota</taxon>
        <taxon>Metazoa</taxon>
        <taxon>Ecdysozoa</taxon>
        <taxon>Arthropoda</taxon>
        <taxon>Hexapoda</taxon>
        <taxon>Insecta</taxon>
        <taxon>Pterygota</taxon>
        <taxon>Neoptera</taxon>
        <taxon>Endopterygota</taxon>
        <taxon>Lepidoptera</taxon>
        <taxon>Glossata</taxon>
        <taxon>Ditrysia</taxon>
        <taxon>Papilionoidea</taxon>
        <taxon>Nymphalidae</taxon>
        <taxon>Nymphalinae</taxon>
        <taxon>Euphydryas</taxon>
    </lineage>
</organism>
<protein>
    <recommendedName>
        <fullName evidence="6">C2H2-type domain-containing protein</fullName>
    </recommendedName>
</protein>
<dbReference type="GO" id="GO:0000977">
    <property type="term" value="F:RNA polymerase II transcription regulatory region sequence-specific DNA binding"/>
    <property type="evidence" value="ECO:0007669"/>
    <property type="project" value="TreeGrafter"/>
</dbReference>
<dbReference type="PANTHER" id="PTHR24409">
    <property type="entry name" value="ZINC FINGER PROTEIN 142"/>
    <property type="match status" value="1"/>
</dbReference>
<comment type="caution">
    <text evidence="7">The sequence shown here is derived from an EMBL/GenBank/DDBJ whole genome shotgun (WGS) entry which is preliminary data.</text>
</comment>
<dbReference type="InterPro" id="IPR036236">
    <property type="entry name" value="Znf_C2H2_sf"/>
</dbReference>
<dbReference type="PANTHER" id="PTHR24409:SF434">
    <property type="entry name" value="FI01124P-RELATED"/>
    <property type="match status" value="1"/>
</dbReference>
<dbReference type="PROSITE" id="PS00028">
    <property type="entry name" value="ZINC_FINGER_C2H2_1"/>
    <property type="match status" value="4"/>
</dbReference>
<evidence type="ECO:0000256" key="4">
    <source>
        <dbReference type="ARBA" id="ARBA00022833"/>
    </source>
</evidence>
<evidence type="ECO:0000313" key="8">
    <source>
        <dbReference type="Proteomes" id="UP001153954"/>
    </source>
</evidence>
<sequence length="675" mass="78640">MADDIDIEEHDVLDNPRIKNIFPDITSIKTEVIDYKEKEINESLEENCTTYQQDFDIPDYLEDIPNLYQNNKILDSKPCESTPSEDEEPEIMESSVVLEDWGDLLRNNPCFCCDCQILFPNKIALDSHKMAAHSFLVAVGRNKAIKSTSKSSIVARLKFESDSNMDIENLCNHCNKNFPDEKSFQEHTYKLLPWKLCDICDSVFETETALKYHRKTHASDVVFRCPVCSCHFKYKNKLITHASYQHQIHLKSIPKSVKTFFKCSFCPKKLTDQKSYNRHIYYRHAELYNRIVNDKTGEDKFKCQPCNLTFPSAYSEKIHRASQHIAKSEKPITLTKFVKSVDLEKHIKVEPRSPKATENVLKQEFNNRPMPKSTLFKCNKCKTHFLSSLTAIEHTRKCFVNTRYGKCKKCRRSFRYVDLRFHMIQHEWTKHFKIITVQENMFNKILCRCVSCKIYADERTLVKYHENGCSKSNSFLCNICNLNIHEYAITKHTMIHSELGSKSFLIVDYANFDQSTSSIKFYYYCPTCQCYMKANNLISKHHIGKCRRDLLKCHCRLCGLTFSFQALSTHTKDHKKFPNLILKNLTFISTQSGKKICPPPPNFTKCFNCEVKFFGTDALKSHVCNVDEAKTCGYCGDKFSDLAYKLHVSFHEYARDTMKAIEDVPRVPRKLRAQK</sequence>
<evidence type="ECO:0000259" key="6">
    <source>
        <dbReference type="PROSITE" id="PS50157"/>
    </source>
</evidence>
<dbReference type="GO" id="GO:0005634">
    <property type="term" value="C:nucleus"/>
    <property type="evidence" value="ECO:0007669"/>
    <property type="project" value="TreeGrafter"/>
</dbReference>
<evidence type="ECO:0000256" key="5">
    <source>
        <dbReference type="PROSITE-ProRule" id="PRU00042"/>
    </source>
</evidence>
<dbReference type="SMART" id="SM00355">
    <property type="entry name" value="ZnF_C2H2"/>
    <property type="match status" value="11"/>
</dbReference>
<reference evidence="7" key="1">
    <citation type="submission" date="2022-03" db="EMBL/GenBank/DDBJ databases">
        <authorList>
            <person name="Tunstrom K."/>
        </authorList>
    </citation>
    <scope>NUCLEOTIDE SEQUENCE</scope>
</reference>
<feature type="domain" description="C2H2-type" evidence="6">
    <location>
        <begin position="223"/>
        <end position="254"/>
    </location>
</feature>
<keyword evidence="4" id="KW-0862">Zinc</keyword>
<evidence type="ECO:0000256" key="2">
    <source>
        <dbReference type="ARBA" id="ARBA00022737"/>
    </source>
</evidence>
<evidence type="ECO:0000313" key="7">
    <source>
        <dbReference type="EMBL" id="CAH2083292.1"/>
    </source>
</evidence>
<proteinExistence type="predicted"/>